<evidence type="ECO:0000256" key="2">
    <source>
        <dbReference type="ARBA" id="ARBA00022692"/>
    </source>
</evidence>
<feature type="transmembrane region" description="Helical" evidence="6">
    <location>
        <begin position="241"/>
        <end position="264"/>
    </location>
</feature>
<evidence type="ECO:0000256" key="4">
    <source>
        <dbReference type="ARBA" id="ARBA00023136"/>
    </source>
</evidence>
<keyword evidence="9" id="KW-1185">Reference proteome</keyword>
<evidence type="ECO:0000256" key="5">
    <source>
        <dbReference type="SAM" id="MobiDB-lite"/>
    </source>
</evidence>
<feature type="transmembrane region" description="Helical" evidence="6">
    <location>
        <begin position="189"/>
        <end position="206"/>
    </location>
</feature>
<feature type="region of interest" description="Disordered" evidence="5">
    <location>
        <begin position="91"/>
        <end position="155"/>
    </location>
</feature>
<reference evidence="8 9" key="1">
    <citation type="submission" date="2018-02" db="EMBL/GenBank/DDBJ databases">
        <title>Corynebacterium alimpuense sp. nov., a marine obligate actinomycete isolated from sediments of Valparaiso bay, Chile.</title>
        <authorList>
            <person name="Claverias F."/>
            <person name="Gonzales-Siles L."/>
            <person name="Salva-Serra F."/>
            <person name="Inganaes E."/>
            <person name="Molin K."/>
            <person name="Cumsille A."/>
            <person name="Undabarrena A."/>
            <person name="Couve E."/>
            <person name="Moore E.R.B."/>
            <person name="Gomila M."/>
            <person name="Camara B."/>
        </authorList>
    </citation>
    <scope>NUCLEOTIDE SEQUENCE [LARGE SCALE GENOMIC DNA]</scope>
    <source>
        <strain evidence="8 9">CCUG 69366</strain>
    </source>
</reference>
<keyword evidence="4 6" id="KW-0472">Membrane</keyword>
<comment type="caution">
    <text evidence="8">The sequence shown here is derived from an EMBL/GenBank/DDBJ whole genome shotgun (WGS) entry which is preliminary data.</text>
</comment>
<dbReference type="InterPro" id="IPR010432">
    <property type="entry name" value="RDD"/>
</dbReference>
<dbReference type="GO" id="GO:0016020">
    <property type="term" value="C:membrane"/>
    <property type="evidence" value="ECO:0007669"/>
    <property type="project" value="UniProtKB-SubCell"/>
</dbReference>
<feature type="domain" description="RDD" evidence="7">
    <location>
        <begin position="161"/>
        <end position="283"/>
    </location>
</feature>
<keyword evidence="2 6" id="KW-0812">Transmembrane</keyword>
<dbReference type="OrthoDB" id="4426559at2"/>
<keyword evidence="3 6" id="KW-1133">Transmembrane helix</keyword>
<feature type="transmembrane region" description="Helical" evidence="6">
    <location>
        <begin position="163"/>
        <end position="183"/>
    </location>
</feature>
<dbReference type="Pfam" id="PF06271">
    <property type="entry name" value="RDD"/>
    <property type="match status" value="1"/>
</dbReference>
<proteinExistence type="predicted"/>
<dbReference type="Proteomes" id="UP000266975">
    <property type="component" value="Unassembled WGS sequence"/>
</dbReference>
<gene>
    <name evidence="8" type="ORF">C5L39_05705</name>
</gene>
<accession>A0A3M8K8K9</accession>
<evidence type="ECO:0000313" key="9">
    <source>
        <dbReference type="Proteomes" id="UP000266975"/>
    </source>
</evidence>
<dbReference type="RefSeq" id="WP_123047935.1">
    <property type="nucleotide sequence ID" value="NZ_PTJO01000004.1"/>
</dbReference>
<name>A0A3M8K8K9_9CORY</name>
<feature type="compositionally biased region" description="Low complexity" evidence="5">
    <location>
        <begin position="141"/>
        <end position="152"/>
    </location>
</feature>
<protein>
    <recommendedName>
        <fullName evidence="7">RDD domain-containing protein</fullName>
    </recommendedName>
</protein>
<evidence type="ECO:0000256" key="1">
    <source>
        <dbReference type="ARBA" id="ARBA00004141"/>
    </source>
</evidence>
<evidence type="ECO:0000256" key="6">
    <source>
        <dbReference type="SAM" id="Phobius"/>
    </source>
</evidence>
<dbReference type="EMBL" id="PTJO01000004">
    <property type="protein sequence ID" value="RNE48798.1"/>
    <property type="molecule type" value="Genomic_DNA"/>
</dbReference>
<evidence type="ECO:0000256" key="3">
    <source>
        <dbReference type="ARBA" id="ARBA00022989"/>
    </source>
</evidence>
<sequence length="292" mass="31162">MTTPNFSLYQSLGLDRDLSCAELGLLILGRDARLENNGVPVSDSQRRNLQISYAVLSDEGRRNGYDAALATGRAVSWQELEHLANFGSFPDAQLLGQQPTQQPIPQPEPPKPALPQTPTGFSPGVSGISFSQPTGPTAGLPVSQPYSSPSVPTQDRPDAKLRLGMMVLDSMAATALGSIAGVVLSSNDALSGLLLSLVGIAYFIGFESYTGATPVKHLFGYEVRDVKTGAKPSLEQSAKRYWWRIAGLVPGIGWLIAFVGMIAIGSSIKPETGNIGSHDRWAGVEVTRKRTK</sequence>
<evidence type="ECO:0000313" key="8">
    <source>
        <dbReference type="EMBL" id="RNE48798.1"/>
    </source>
</evidence>
<evidence type="ECO:0000259" key="7">
    <source>
        <dbReference type="Pfam" id="PF06271"/>
    </source>
</evidence>
<comment type="subcellular location">
    <subcellularLocation>
        <location evidence="1">Membrane</location>
        <topology evidence="1">Multi-pass membrane protein</topology>
    </subcellularLocation>
</comment>
<dbReference type="AlphaFoldDB" id="A0A3M8K8K9"/>
<feature type="compositionally biased region" description="Pro residues" evidence="5">
    <location>
        <begin position="102"/>
        <end position="115"/>
    </location>
</feature>
<organism evidence="8 9">
    <name type="scientific">Corynebacterium alimapuense</name>
    <dbReference type="NCBI Taxonomy" id="1576874"/>
    <lineage>
        <taxon>Bacteria</taxon>
        <taxon>Bacillati</taxon>
        <taxon>Actinomycetota</taxon>
        <taxon>Actinomycetes</taxon>
        <taxon>Mycobacteriales</taxon>
        <taxon>Corynebacteriaceae</taxon>
        <taxon>Corynebacterium</taxon>
    </lineage>
</organism>